<keyword evidence="1" id="KW-1133">Transmembrane helix</keyword>
<reference evidence="3 4" key="1">
    <citation type="submission" date="2019-10" db="EMBL/GenBank/DDBJ databases">
        <title>Whole genome shotgun sequence of Acrocarpospora pleiomorpha NBRC 16267.</title>
        <authorList>
            <person name="Ichikawa N."/>
            <person name="Kimura A."/>
            <person name="Kitahashi Y."/>
            <person name="Komaki H."/>
            <person name="Oguchi A."/>
        </authorList>
    </citation>
    <scope>NUCLEOTIDE SEQUENCE [LARGE SCALE GENOMIC DNA]</scope>
    <source>
        <strain evidence="3 4">NBRC 16267</strain>
    </source>
</reference>
<dbReference type="Pfam" id="PF07693">
    <property type="entry name" value="KAP_NTPase"/>
    <property type="match status" value="1"/>
</dbReference>
<evidence type="ECO:0000259" key="2">
    <source>
        <dbReference type="Pfam" id="PF07693"/>
    </source>
</evidence>
<proteinExistence type="predicted"/>
<gene>
    <name evidence="3" type="ORF">Aple_094580</name>
</gene>
<accession>A0A5M3Y2V3</accession>
<keyword evidence="1" id="KW-0472">Membrane</keyword>
<feature type="transmembrane region" description="Helical" evidence="1">
    <location>
        <begin position="205"/>
        <end position="226"/>
    </location>
</feature>
<feature type="transmembrane region" description="Helical" evidence="1">
    <location>
        <begin position="79"/>
        <end position="101"/>
    </location>
</feature>
<keyword evidence="4" id="KW-1185">Reference proteome</keyword>
<name>A0A5M3Y2V3_9ACTN</name>
<feature type="transmembrane region" description="Helical" evidence="1">
    <location>
        <begin position="164"/>
        <end position="185"/>
    </location>
</feature>
<dbReference type="EMBL" id="BLAF01000090">
    <property type="protein sequence ID" value="GES26559.1"/>
    <property type="molecule type" value="Genomic_DNA"/>
</dbReference>
<protein>
    <recommendedName>
        <fullName evidence="2">KAP NTPase domain-containing protein</fullName>
    </recommendedName>
</protein>
<dbReference type="Proteomes" id="UP000377595">
    <property type="component" value="Unassembled WGS sequence"/>
</dbReference>
<feature type="transmembrane region" description="Helical" evidence="1">
    <location>
        <begin position="121"/>
        <end position="143"/>
    </location>
</feature>
<dbReference type="SUPFAM" id="SSF52540">
    <property type="entry name" value="P-loop containing nucleoside triphosphate hydrolases"/>
    <property type="match status" value="1"/>
</dbReference>
<organism evidence="3 4">
    <name type="scientific">Acrocarpospora pleiomorpha</name>
    <dbReference type="NCBI Taxonomy" id="90975"/>
    <lineage>
        <taxon>Bacteria</taxon>
        <taxon>Bacillati</taxon>
        <taxon>Actinomycetota</taxon>
        <taxon>Actinomycetes</taxon>
        <taxon>Streptosporangiales</taxon>
        <taxon>Streptosporangiaceae</taxon>
        <taxon>Acrocarpospora</taxon>
    </lineage>
</organism>
<comment type="caution">
    <text evidence="3">The sequence shown here is derived from an EMBL/GenBank/DDBJ whole genome shotgun (WGS) entry which is preliminary data.</text>
</comment>
<evidence type="ECO:0000313" key="4">
    <source>
        <dbReference type="Proteomes" id="UP000377595"/>
    </source>
</evidence>
<evidence type="ECO:0000256" key="1">
    <source>
        <dbReference type="SAM" id="Phobius"/>
    </source>
</evidence>
<dbReference type="AlphaFoldDB" id="A0A5M3Y2V3"/>
<evidence type="ECO:0000313" key="3">
    <source>
        <dbReference type="EMBL" id="GES26559.1"/>
    </source>
</evidence>
<sequence>MVAEERSQEFDELVGRVLEEPEFTVAMAGEHAPSVADLRAAALTQRGFLLGHARAAEQEYREAAGRAQSVWSRQRRVRVIFWAGGAFALLVALVAITVGAWNDEFKAALIEKRAVSVIGVLGNGIGLLLTSILMAAVAERVAFALFSLLPRVRAGNESARAERYSWSAGVALFVMTALVVAGASGVDQLVWQMAHNRPIGGGDGYAWGLPVALVVGALFVAPYLVFLQASGDAGVRVWRRGLSAPDDQDAERLRAAWWDSVAEALRGLLRAQIGAHITRRYALTLQLEQTPGLRQVRGLAFHVSTAAEETLTVVANGMDGGSIALSGPRGVGKTDLLHAFCGDGSERLGLVISAPVVYERREFMLGLFAQLCRSAISAELKSAAGAAAKHLEWIHYLQTRTSEASMSAGWQGFGVSAKRGGSRARQPLTYLEIVDTLKGFLHTLADELTTSGLKSRGLVVGIDELDRIEPAARARDFVNELKVVFDVPNCLFLLSVSDEALREADLAPVGRRDAFDSAIDEIIRVEPLDLATATRLLDTRAVGLPVPFAALFHCLSGGMPRDLLRTARAAAALIVPDRPRTLPEITAALLTRESARLTDDRGFLRTIEQIFTAELTQDRLTRASDPGFPGSFDALARVRRDLGIADERADEALREIRKSWDLRVSHGAANAVAAAGTTVARSALWAGRVDQGFDEAIVFGAFWVPLDADGEAVALEFDGFDDLVVGPGDGQEVGA</sequence>
<dbReference type="InterPro" id="IPR011646">
    <property type="entry name" value="KAP_P-loop"/>
</dbReference>
<keyword evidence="1" id="KW-0812">Transmembrane</keyword>
<dbReference type="InterPro" id="IPR027417">
    <property type="entry name" value="P-loop_NTPase"/>
</dbReference>
<feature type="domain" description="KAP NTPase" evidence="2">
    <location>
        <begin position="320"/>
        <end position="504"/>
    </location>
</feature>
<dbReference type="Gene3D" id="3.40.50.300">
    <property type="entry name" value="P-loop containing nucleotide triphosphate hydrolases"/>
    <property type="match status" value="1"/>
</dbReference>